<feature type="domain" description="Helicase HerA central" evidence="7">
    <location>
        <begin position="137"/>
        <end position="374"/>
    </location>
</feature>
<dbReference type="RefSeq" id="WP_045778821.1">
    <property type="nucleotide sequence ID" value="NZ_LAJX01000073.1"/>
</dbReference>
<protein>
    <submittedName>
        <fullName evidence="9">ATPase</fullName>
    </submittedName>
</protein>
<dbReference type="InterPro" id="IPR008571">
    <property type="entry name" value="HerA-like"/>
</dbReference>
<reference evidence="10" key="1">
    <citation type="submission" date="2015-03" db="EMBL/GenBank/DDBJ databases">
        <title>Draft genome sequence of a novel methanotroph (Sn10-6) isolated from flooded ricefield rhizosphere in India.</title>
        <authorList>
            <person name="Pandit P.S."/>
            <person name="Pore S.D."/>
            <person name="Arora P."/>
            <person name="Kapse N.G."/>
            <person name="Dhakephalkar P.K."/>
            <person name="Rahalkar M.C."/>
        </authorList>
    </citation>
    <scope>NUCLEOTIDE SEQUENCE [LARGE SCALE GENOMIC DNA]</scope>
    <source>
        <strain evidence="10">Sn10-6</strain>
    </source>
</reference>
<sequence>MSEQSHVNFLIATLTVVRGDGMDARISNEYANRAPLITIDDEELFAGQIGSYVVIRQVTIGVLAVVHKMWEQDRFDSTGQRHTDRFISLIPVGEITDSGAFLRGVRKYPTAGAGVYAVGLKEINAIFSKFVNYNFLIGHLSSHKSYHLSLDPRSLFGRHFAIVGQSGSGKSWTVTSLIQSTIKAMPNCHIILLDLHGEYCWKDKFGEIHSAFGKNEVNYVDAVTMEMPYWIMSFADLIDLFVDRDDKSSSLQISYMREVIQHLKRKEAKEIGLPAATVDTPIYFPLSELYLQFKNANEERKEFGKVEGALFGQFDEFLIRMQSRLNDVRFNFLLKPRVHKTSDSLASLLRQFVGLIDGRANITVIDLSSVPTGIVPAVCSQVGRLAYEFNYWNPVRRDFPITLICEEAHAYIPREKNAQFEGTKRMMERIAKEGRKYGVSIGVVSQRPTELSETMLAQCSSFICLRTSNPDDQAYIKKLVPEAEGDITDTLSSLGRGEALVLGEATPIPVRVQIYRPNPEPKSNDVDYFTGWREGPDDLDIKEIVQFWRTQTRKTY</sequence>
<dbReference type="Pfam" id="PF05872">
    <property type="entry name" value="HerA_C"/>
    <property type="match status" value="1"/>
</dbReference>
<keyword evidence="1" id="KW-0547">Nucleotide-binding</keyword>
<dbReference type="GO" id="GO:0016787">
    <property type="term" value="F:hydrolase activity"/>
    <property type="evidence" value="ECO:0007669"/>
    <property type="project" value="UniProtKB-KW"/>
</dbReference>
<feature type="domain" description="Helicase HerA-like C-terminal" evidence="8">
    <location>
        <begin position="427"/>
        <end position="512"/>
    </location>
</feature>
<evidence type="ECO:0000259" key="7">
    <source>
        <dbReference type="Pfam" id="PF01935"/>
    </source>
</evidence>
<evidence type="ECO:0000313" key="10">
    <source>
        <dbReference type="Proteomes" id="UP000033684"/>
    </source>
</evidence>
<name>A0A0F3IN14_9GAMM</name>
<dbReference type="PATRIC" id="fig|1632867.3.peg.5242"/>
<dbReference type="SUPFAM" id="SSF52540">
    <property type="entry name" value="P-loop containing nucleoside triphosphate hydrolases"/>
    <property type="match status" value="1"/>
</dbReference>
<proteinExistence type="predicted"/>
<evidence type="ECO:0000313" key="9">
    <source>
        <dbReference type="EMBL" id="KJV06944.1"/>
    </source>
</evidence>
<evidence type="ECO:0000259" key="8">
    <source>
        <dbReference type="Pfam" id="PF05872"/>
    </source>
</evidence>
<dbReference type="OrthoDB" id="9806951at2"/>
<evidence type="ECO:0000256" key="4">
    <source>
        <dbReference type="ARBA" id="ARBA00022840"/>
    </source>
</evidence>
<keyword evidence="10" id="KW-1185">Reference proteome</keyword>
<dbReference type="GO" id="GO:0004386">
    <property type="term" value="F:helicase activity"/>
    <property type="evidence" value="ECO:0007669"/>
    <property type="project" value="UniProtKB-KW"/>
</dbReference>
<dbReference type="AlphaFoldDB" id="A0A0F3IN14"/>
<evidence type="ECO:0000256" key="1">
    <source>
        <dbReference type="ARBA" id="ARBA00022741"/>
    </source>
</evidence>
<dbReference type="InterPro" id="IPR033186">
    <property type="entry name" value="HerA_C"/>
</dbReference>
<evidence type="ECO:0000256" key="5">
    <source>
        <dbReference type="ARBA" id="ARBA00023125"/>
    </source>
</evidence>
<comment type="caution">
    <text evidence="9">The sequence shown here is derived from an EMBL/GenBank/DDBJ whole genome shotgun (WGS) entry which is preliminary data.</text>
</comment>
<dbReference type="PANTHER" id="PTHR42957:SF1">
    <property type="entry name" value="HELICASE MJ1565-RELATED"/>
    <property type="match status" value="1"/>
</dbReference>
<dbReference type="EMBL" id="LAJX01000073">
    <property type="protein sequence ID" value="KJV06944.1"/>
    <property type="molecule type" value="Genomic_DNA"/>
</dbReference>
<keyword evidence="6" id="KW-0413">Isomerase</keyword>
<keyword evidence="2" id="KW-0378">Hydrolase</keyword>
<dbReference type="Proteomes" id="UP000033684">
    <property type="component" value="Unassembled WGS sequence"/>
</dbReference>
<keyword evidence="5" id="KW-0238">DNA-binding</keyword>
<evidence type="ECO:0000256" key="6">
    <source>
        <dbReference type="ARBA" id="ARBA00023235"/>
    </source>
</evidence>
<gene>
    <name evidence="9" type="ORF">VZ94_08005</name>
</gene>
<dbReference type="InterPro" id="IPR027417">
    <property type="entry name" value="P-loop_NTPase"/>
</dbReference>
<accession>A0A0F3IN14</accession>
<keyword evidence="3" id="KW-0347">Helicase</keyword>
<dbReference type="Pfam" id="PF01935">
    <property type="entry name" value="DUF87"/>
    <property type="match status" value="1"/>
</dbReference>
<reference evidence="9 10" key="2">
    <citation type="journal article" date="2016" name="Microb. Ecol.">
        <title>Genome Characteristics of a Novel Type I Methanotroph (Sn10-6) Isolated from a Flooded Indian Rice Field.</title>
        <authorList>
            <person name="Rahalkar M.C."/>
            <person name="Pandit P.S."/>
            <person name="Dhakephalkar P.K."/>
            <person name="Pore S."/>
            <person name="Arora P."/>
            <person name="Kapse N."/>
        </authorList>
    </citation>
    <scope>NUCLEOTIDE SEQUENCE [LARGE SCALE GENOMIC DNA]</scope>
    <source>
        <strain evidence="9 10">Sn10-6</strain>
    </source>
</reference>
<dbReference type="InterPro" id="IPR002789">
    <property type="entry name" value="HerA_central"/>
</dbReference>
<organism evidence="9 10">
    <name type="scientific">Methylocucumis oryzae</name>
    <dbReference type="NCBI Taxonomy" id="1632867"/>
    <lineage>
        <taxon>Bacteria</taxon>
        <taxon>Pseudomonadati</taxon>
        <taxon>Pseudomonadota</taxon>
        <taxon>Gammaproteobacteria</taxon>
        <taxon>Methylococcales</taxon>
        <taxon>Methylococcaceae</taxon>
        <taxon>Methylocucumis</taxon>
    </lineage>
</organism>
<dbReference type="PANTHER" id="PTHR42957">
    <property type="entry name" value="HELICASE MJ1565-RELATED"/>
    <property type="match status" value="1"/>
</dbReference>
<dbReference type="Gene3D" id="3.40.50.300">
    <property type="entry name" value="P-loop containing nucleotide triphosphate hydrolases"/>
    <property type="match status" value="2"/>
</dbReference>
<dbReference type="GO" id="GO:0005524">
    <property type="term" value="F:ATP binding"/>
    <property type="evidence" value="ECO:0007669"/>
    <property type="project" value="UniProtKB-KW"/>
</dbReference>
<evidence type="ECO:0000256" key="3">
    <source>
        <dbReference type="ARBA" id="ARBA00022806"/>
    </source>
</evidence>
<dbReference type="GO" id="GO:0003677">
    <property type="term" value="F:DNA binding"/>
    <property type="evidence" value="ECO:0007669"/>
    <property type="project" value="UniProtKB-KW"/>
</dbReference>
<evidence type="ECO:0000256" key="2">
    <source>
        <dbReference type="ARBA" id="ARBA00022801"/>
    </source>
</evidence>
<keyword evidence="4" id="KW-0067">ATP-binding</keyword>